<keyword evidence="6" id="KW-1185">Reference proteome</keyword>
<dbReference type="FunCoup" id="H3AUM8">
    <property type="interactions" value="94"/>
</dbReference>
<dbReference type="Gene3D" id="3.10.100.10">
    <property type="entry name" value="Mannose-Binding Protein A, subunit A"/>
    <property type="match status" value="1"/>
</dbReference>
<dbReference type="InterPro" id="IPR016187">
    <property type="entry name" value="CTDL_fold"/>
</dbReference>
<dbReference type="FunFam" id="3.10.100.10:FF:000010">
    <property type="entry name" value="C-type lectin domain family 3 member A"/>
    <property type="match status" value="1"/>
</dbReference>
<dbReference type="OrthoDB" id="6366227at2759"/>
<dbReference type="InParanoid" id="H3AUM8"/>
<dbReference type="CDD" id="cd03596">
    <property type="entry name" value="CLECT_tetranectin_like"/>
    <property type="match status" value="1"/>
</dbReference>
<dbReference type="InterPro" id="IPR001304">
    <property type="entry name" value="C-type_lectin-like"/>
</dbReference>
<dbReference type="InterPro" id="IPR018378">
    <property type="entry name" value="C-type_lectin_CS"/>
</dbReference>
<reference evidence="5" key="2">
    <citation type="submission" date="2025-08" db="UniProtKB">
        <authorList>
            <consortium name="Ensembl"/>
        </authorList>
    </citation>
    <scope>IDENTIFICATION</scope>
</reference>
<keyword evidence="1" id="KW-0430">Lectin</keyword>
<dbReference type="Ensembl" id="ENSLACT00000013445.1">
    <property type="protein sequence ID" value="ENSLACP00000013349.1"/>
    <property type="gene ID" value="ENSLACG00000011754.1"/>
</dbReference>
<feature type="signal peptide" evidence="3">
    <location>
        <begin position="1"/>
        <end position="21"/>
    </location>
</feature>
<keyword evidence="2" id="KW-1015">Disulfide bond</keyword>
<dbReference type="GO" id="GO:0005615">
    <property type="term" value="C:extracellular space"/>
    <property type="evidence" value="ECO:0007669"/>
    <property type="project" value="TreeGrafter"/>
</dbReference>
<dbReference type="SUPFAM" id="SSF57944">
    <property type="entry name" value="Triple coiled coil domain of C-type lectins"/>
    <property type="match status" value="1"/>
</dbReference>
<dbReference type="InterPro" id="IPR051663">
    <property type="entry name" value="CLec_Tetranectin-domain"/>
</dbReference>
<dbReference type="OMA" id="GNTRENC"/>
<evidence type="ECO:0000313" key="5">
    <source>
        <dbReference type="Ensembl" id="ENSLACP00000013349.1"/>
    </source>
</evidence>
<evidence type="ECO:0000259" key="4">
    <source>
        <dbReference type="PROSITE" id="PS50041"/>
    </source>
</evidence>
<dbReference type="Pfam" id="PF00059">
    <property type="entry name" value="Lectin_C"/>
    <property type="match status" value="1"/>
</dbReference>
<organism evidence="5 6">
    <name type="scientific">Latimeria chalumnae</name>
    <name type="common">Coelacanth</name>
    <dbReference type="NCBI Taxonomy" id="7897"/>
    <lineage>
        <taxon>Eukaryota</taxon>
        <taxon>Metazoa</taxon>
        <taxon>Chordata</taxon>
        <taxon>Craniata</taxon>
        <taxon>Vertebrata</taxon>
        <taxon>Euteleostomi</taxon>
        <taxon>Coelacanthiformes</taxon>
        <taxon>Coelacanthidae</taxon>
        <taxon>Latimeria</taxon>
    </lineage>
</organism>
<keyword evidence="3" id="KW-0732">Signal</keyword>
<dbReference type="PROSITE" id="PS50041">
    <property type="entry name" value="C_TYPE_LECTIN_2"/>
    <property type="match status" value="1"/>
</dbReference>
<evidence type="ECO:0000256" key="3">
    <source>
        <dbReference type="SAM" id="SignalP"/>
    </source>
</evidence>
<dbReference type="GeneID" id="102350976"/>
<dbReference type="Bgee" id="ENSLACG00000011754">
    <property type="expression patterns" value="Expressed in pectoral fin and 6 other cell types or tissues"/>
</dbReference>
<reference evidence="5" key="3">
    <citation type="submission" date="2025-09" db="UniProtKB">
        <authorList>
            <consortium name="Ensembl"/>
        </authorList>
    </citation>
    <scope>IDENTIFICATION</scope>
</reference>
<gene>
    <name evidence="5" type="primary">CLEC3B</name>
</gene>
<dbReference type="CTD" id="572488"/>
<dbReference type="EMBL" id="AFYH01098167">
    <property type="status" value="NOT_ANNOTATED_CDS"/>
    <property type="molecule type" value="Genomic_DNA"/>
</dbReference>
<evidence type="ECO:0000256" key="2">
    <source>
        <dbReference type="ARBA" id="ARBA00023157"/>
    </source>
</evidence>
<dbReference type="STRING" id="7897.ENSLACP00000013349"/>
<feature type="domain" description="C-type lectin" evidence="4">
    <location>
        <begin position="75"/>
        <end position="196"/>
    </location>
</feature>
<reference evidence="6" key="1">
    <citation type="submission" date="2011-08" db="EMBL/GenBank/DDBJ databases">
        <title>The draft genome of Latimeria chalumnae.</title>
        <authorList>
            <person name="Di Palma F."/>
            <person name="Alfoldi J."/>
            <person name="Johnson J."/>
            <person name="Berlin A."/>
            <person name="Gnerre S."/>
            <person name="Jaffe D."/>
            <person name="MacCallum I."/>
            <person name="Young S."/>
            <person name="Walker B.J."/>
            <person name="Lander E."/>
            <person name="Lindblad-Toh K."/>
        </authorList>
    </citation>
    <scope>NUCLEOTIDE SEQUENCE [LARGE SCALE GENOMIC DNA]</scope>
    <source>
        <strain evidence="6">Wild caught</strain>
    </source>
</reference>
<dbReference type="PANTHER" id="PTHR22799:SF3">
    <property type="entry name" value="TETRANECTIN"/>
    <property type="match status" value="1"/>
</dbReference>
<dbReference type="KEGG" id="lcm:102350976"/>
<dbReference type="GO" id="GO:0030282">
    <property type="term" value="P:bone mineralization"/>
    <property type="evidence" value="ECO:0007669"/>
    <property type="project" value="TreeGrafter"/>
</dbReference>
<proteinExistence type="predicted"/>
<dbReference type="Proteomes" id="UP000008672">
    <property type="component" value="Unassembled WGS sequence"/>
</dbReference>
<protein>
    <submittedName>
        <fullName evidence="5">C-type lectin domain family 3 member B</fullName>
    </submittedName>
</protein>
<sequence length="200" mass="22599">MELRRACLVLCFLCLLHCTIQQNKQKSKATGATKKDVNQKVIDDLKKQIDDIWQELNLLKELQALQTVCLKGTKIHGKCFLAHTQPKRYHEASEDCMAQGGTLSVPRNGDENDSLFDYMRKSIRSNAEIWIGVNDMTTEGTWVDMAGASIRYKNWETEITAQPDGNTRENCGVMSGGANGKWFDESCRAQKAFVCEFNII</sequence>
<dbReference type="GO" id="GO:0030246">
    <property type="term" value="F:carbohydrate binding"/>
    <property type="evidence" value="ECO:0007669"/>
    <property type="project" value="UniProtKB-KW"/>
</dbReference>
<dbReference type="AlphaFoldDB" id="H3AUM8"/>
<dbReference type="InterPro" id="IPR016186">
    <property type="entry name" value="C-type_lectin-like/link_sf"/>
</dbReference>
<name>H3AUM8_LATCH</name>
<dbReference type="PROSITE" id="PS00615">
    <property type="entry name" value="C_TYPE_LECTIN_1"/>
    <property type="match status" value="1"/>
</dbReference>
<dbReference type="GeneTree" id="ENSGT00950000183186"/>
<evidence type="ECO:0000313" key="6">
    <source>
        <dbReference type="Proteomes" id="UP000008672"/>
    </source>
</evidence>
<dbReference type="eggNOG" id="KOG4297">
    <property type="taxonomic scope" value="Eukaryota"/>
</dbReference>
<dbReference type="SUPFAM" id="SSF56436">
    <property type="entry name" value="C-type lectin-like"/>
    <property type="match status" value="1"/>
</dbReference>
<evidence type="ECO:0000256" key="1">
    <source>
        <dbReference type="ARBA" id="ARBA00022734"/>
    </source>
</evidence>
<feature type="chain" id="PRO_5003580624" evidence="3">
    <location>
        <begin position="22"/>
        <end position="200"/>
    </location>
</feature>
<dbReference type="SMART" id="SM00034">
    <property type="entry name" value="CLECT"/>
    <property type="match status" value="1"/>
</dbReference>
<accession>H3AUM8</accession>
<dbReference type="PANTHER" id="PTHR22799">
    <property type="entry name" value="TETRANECTIN-RELATED"/>
    <property type="match status" value="1"/>
</dbReference>
<dbReference type="HOGENOM" id="CLU_049894_6_1_1"/>